<proteinExistence type="predicted"/>
<name>A0A4Q1TV40_RHILE</name>
<dbReference type="Proteomes" id="UP000290767">
    <property type="component" value="Unassembled WGS sequence"/>
</dbReference>
<protein>
    <submittedName>
        <fullName evidence="1">Uncharacterized protein</fullName>
    </submittedName>
</protein>
<accession>A0A4Q1TV40</accession>
<organism evidence="1 2">
    <name type="scientific">Rhizobium leguminosarum</name>
    <dbReference type="NCBI Taxonomy" id="384"/>
    <lineage>
        <taxon>Bacteria</taxon>
        <taxon>Pseudomonadati</taxon>
        <taxon>Pseudomonadota</taxon>
        <taxon>Alphaproteobacteria</taxon>
        <taxon>Hyphomicrobiales</taxon>
        <taxon>Rhizobiaceae</taxon>
        <taxon>Rhizobium/Agrobacterium group</taxon>
        <taxon>Rhizobium</taxon>
    </lineage>
</organism>
<evidence type="ECO:0000313" key="2">
    <source>
        <dbReference type="Proteomes" id="UP000290767"/>
    </source>
</evidence>
<sequence>MTTFSELLANDPEFASRLAECLALIRSLPESMMSDLLGLKREPTSSPNEDSIVRLIGAMLFEANDEWQRQQRYMQGEAMADLNPPAIEVGEATSDYTESRLIMTARVPHPKLHQLDGRYALMHPPISPDRDPEKRRQTKVLCHQGSLLRRGSANWANP</sequence>
<dbReference type="AlphaFoldDB" id="A0A4Q1TV40"/>
<reference evidence="1 2" key="1">
    <citation type="submission" date="2017-03" db="EMBL/GenBank/DDBJ databases">
        <authorList>
            <person name="Safronova V.I."/>
            <person name="Sazanova A.L."/>
            <person name="Chirak E.R."/>
        </authorList>
    </citation>
    <scope>NUCLEOTIDE SEQUENCE [LARGE SCALE GENOMIC DNA]</scope>
    <source>
        <strain evidence="1 2">Tri-43</strain>
    </source>
</reference>
<dbReference type="EMBL" id="MZMU01000013">
    <property type="protein sequence ID" value="RXT22493.1"/>
    <property type="molecule type" value="Genomic_DNA"/>
</dbReference>
<gene>
    <name evidence="1" type="ORF">B5P46_21680</name>
</gene>
<evidence type="ECO:0000313" key="1">
    <source>
        <dbReference type="EMBL" id="RXT22493.1"/>
    </source>
</evidence>
<comment type="caution">
    <text evidence="1">The sequence shown here is derived from an EMBL/GenBank/DDBJ whole genome shotgun (WGS) entry which is preliminary data.</text>
</comment>